<reference evidence="3 4" key="1">
    <citation type="submission" date="2018-03" db="EMBL/GenBank/DDBJ databases">
        <title>Genomic Encyclopedia of Archaeal and Bacterial Type Strains, Phase II (KMG-II): from individual species to whole genera.</title>
        <authorList>
            <person name="Goeker M."/>
        </authorList>
    </citation>
    <scope>NUCLEOTIDE SEQUENCE [LARGE SCALE GENOMIC DNA]</scope>
    <source>
        <strain evidence="3 4">DSM 13175</strain>
    </source>
</reference>
<dbReference type="GO" id="GO:0004077">
    <property type="term" value="F:biotin--[biotin carboxyl-carrier protein] ligase activity"/>
    <property type="evidence" value="ECO:0007669"/>
    <property type="project" value="InterPro"/>
</dbReference>
<dbReference type="NCBIfam" id="TIGR00121">
    <property type="entry name" value="birA_ligase"/>
    <property type="match status" value="1"/>
</dbReference>
<comment type="caution">
    <text evidence="3">The sequence shown here is derived from an EMBL/GenBank/DDBJ whole genome shotgun (WGS) entry which is preliminary data.</text>
</comment>
<dbReference type="AlphaFoldDB" id="A0A2T0WAY1"/>
<dbReference type="EMBL" id="PVTO01000002">
    <property type="protein sequence ID" value="PRY83861.1"/>
    <property type="molecule type" value="Genomic_DNA"/>
</dbReference>
<evidence type="ECO:0000256" key="1">
    <source>
        <dbReference type="ARBA" id="ARBA00022598"/>
    </source>
</evidence>
<keyword evidence="4" id="KW-1185">Reference proteome</keyword>
<dbReference type="SUPFAM" id="SSF55681">
    <property type="entry name" value="Class II aaRS and biotin synthetases"/>
    <property type="match status" value="1"/>
</dbReference>
<dbReference type="PROSITE" id="PS51733">
    <property type="entry name" value="BPL_LPL_CATALYTIC"/>
    <property type="match status" value="1"/>
</dbReference>
<name>A0A2T0WAY1_9LACT</name>
<dbReference type="RefSeq" id="WP_106190444.1">
    <property type="nucleotide sequence ID" value="NZ_PVTO01000002.1"/>
</dbReference>
<gene>
    <name evidence="3" type="ORF">CLV38_10243</name>
</gene>
<accession>A0A2T0WAY1</accession>
<dbReference type="GO" id="GO:0005737">
    <property type="term" value="C:cytoplasm"/>
    <property type="evidence" value="ECO:0007669"/>
    <property type="project" value="TreeGrafter"/>
</dbReference>
<evidence type="ECO:0000313" key="3">
    <source>
        <dbReference type="EMBL" id="PRY83861.1"/>
    </source>
</evidence>
<dbReference type="OrthoDB" id="9807064at2"/>
<dbReference type="Gene3D" id="3.30.930.10">
    <property type="entry name" value="Bira Bifunctional Protein, Domain 2"/>
    <property type="match status" value="1"/>
</dbReference>
<sequence length="326" mass="36175">MTYSSHLIALLKSKYPDCIPLDEIGRTLTLKQTDTSDLIADLGEKGYPLNQSKEGIRFELPLINSDSIKADLRTRRIGRNLIFKDRIPSTNELALNKLNSFSHGDIILTDFQTNGKGRMGRNWQASLGKSIALSIVLKPAIENKQAVLLTQLTAAALSKAIDQITHSSIKWPNDMIVNSKKVAGILTESHFSGSSLEGIVIGVGINTNMSTEDIDNNLRSKATSLLIETQKIVDPNSLITSFIQWFDELYSSWELTNDSSPFISICKEKSILMNREIIVRSGEMNRPGKVVDINPLGELIIKYAGQDSLESLQTMDFSIRGKDSYI</sequence>
<feature type="domain" description="BPL/LPL catalytic" evidence="2">
    <location>
        <begin position="66"/>
        <end position="254"/>
    </location>
</feature>
<dbReference type="InterPro" id="IPR004143">
    <property type="entry name" value="BPL_LPL_catalytic"/>
</dbReference>
<dbReference type="InterPro" id="IPR004408">
    <property type="entry name" value="Biotin_CoA_COase_ligase"/>
</dbReference>
<dbReference type="InterPro" id="IPR045864">
    <property type="entry name" value="aa-tRNA-synth_II/BPL/LPL"/>
</dbReference>
<keyword evidence="1 3" id="KW-0436">Ligase</keyword>
<dbReference type="GO" id="GO:0009249">
    <property type="term" value="P:protein lipoylation"/>
    <property type="evidence" value="ECO:0007669"/>
    <property type="project" value="UniProtKB-ARBA"/>
</dbReference>
<protein>
    <submittedName>
        <fullName evidence="3">BirA family biotin operon repressor/biotin-[acetyl-CoA-carboxylase] ligase</fullName>
    </submittedName>
</protein>
<proteinExistence type="predicted"/>
<evidence type="ECO:0000313" key="4">
    <source>
        <dbReference type="Proteomes" id="UP000238205"/>
    </source>
</evidence>
<organism evidence="3 4">
    <name type="scientific">Alkalibacterium olivapovliticus</name>
    <dbReference type="NCBI Taxonomy" id="99907"/>
    <lineage>
        <taxon>Bacteria</taxon>
        <taxon>Bacillati</taxon>
        <taxon>Bacillota</taxon>
        <taxon>Bacilli</taxon>
        <taxon>Lactobacillales</taxon>
        <taxon>Carnobacteriaceae</taxon>
        <taxon>Alkalibacterium</taxon>
    </lineage>
</organism>
<dbReference type="PANTHER" id="PTHR12835">
    <property type="entry name" value="BIOTIN PROTEIN LIGASE"/>
    <property type="match status" value="1"/>
</dbReference>
<dbReference type="Pfam" id="PF03099">
    <property type="entry name" value="BPL_LplA_LipB"/>
    <property type="match status" value="1"/>
</dbReference>
<evidence type="ECO:0000259" key="2">
    <source>
        <dbReference type="PROSITE" id="PS51733"/>
    </source>
</evidence>
<dbReference type="Proteomes" id="UP000238205">
    <property type="component" value="Unassembled WGS sequence"/>
</dbReference>
<dbReference type="PANTHER" id="PTHR12835:SF5">
    <property type="entry name" value="BIOTIN--PROTEIN LIGASE"/>
    <property type="match status" value="1"/>
</dbReference>
<dbReference type="GO" id="GO:0016740">
    <property type="term" value="F:transferase activity"/>
    <property type="evidence" value="ECO:0007669"/>
    <property type="project" value="UniProtKB-ARBA"/>
</dbReference>
<dbReference type="CDD" id="cd16442">
    <property type="entry name" value="BPL"/>
    <property type="match status" value="1"/>
</dbReference>